<protein>
    <submittedName>
        <fullName evidence="5">ISBmu30 transposase</fullName>
    </submittedName>
</protein>
<dbReference type="NCBIfam" id="NF038214">
    <property type="entry name" value="IS21_help_AAA"/>
    <property type="match status" value="1"/>
</dbReference>
<evidence type="ECO:0000256" key="3">
    <source>
        <dbReference type="ARBA" id="ARBA00022840"/>
    </source>
</evidence>
<dbReference type="PANTHER" id="PTHR30050">
    <property type="entry name" value="CHROMOSOMAL REPLICATION INITIATOR PROTEIN DNAA"/>
    <property type="match status" value="1"/>
</dbReference>
<dbReference type="PIRSF" id="PIRSF003073">
    <property type="entry name" value="DNAC_TnpB_IstB"/>
    <property type="match status" value="1"/>
</dbReference>
<dbReference type="Gene3D" id="3.40.50.300">
    <property type="entry name" value="P-loop containing nucleotide triphosphate hydrolases"/>
    <property type="match status" value="1"/>
</dbReference>
<dbReference type="STRING" id="395019.BMULJ_03794"/>
<comment type="similarity">
    <text evidence="1">Belongs to the IS21/IS1162 putative ATP-binding protein family.</text>
</comment>
<evidence type="ECO:0000256" key="1">
    <source>
        <dbReference type="ARBA" id="ARBA00008059"/>
    </source>
</evidence>
<dbReference type="KEGG" id="bmu:Bmul_4722"/>
<dbReference type="GO" id="GO:0005524">
    <property type="term" value="F:ATP binding"/>
    <property type="evidence" value="ECO:0007669"/>
    <property type="project" value="UniProtKB-KW"/>
</dbReference>
<dbReference type="SMART" id="SM00382">
    <property type="entry name" value="AAA"/>
    <property type="match status" value="1"/>
</dbReference>
<name>A0A0H3KKV2_BURM1</name>
<reference evidence="5 6" key="1">
    <citation type="submission" date="2007-04" db="EMBL/GenBank/DDBJ databases">
        <title>Complete genome sequence of Burkholderia multivorans ATCC 17616.</title>
        <authorList>
            <person name="Ohtsubo Y."/>
            <person name="Yamashita A."/>
            <person name="Kurokawa K."/>
            <person name="Takami H."/>
            <person name="Yuhara S."/>
            <person name="Nishiyama E."/>
            <person name="Endo R."/>
            <person name="Miyazaki R."/>
            <person name="Ono A."/>
            <person name="Yano K."/>
            <person name="Ito M."/>
            <person name="Sota M."/>
            <person name="Yuji N."/>
            <person name="Hattori M."/>
            <person name="Tsuda M."/>
        </authorList>
    </citation>
    <scope>NUCLEOTIDE SEQUENCE [LARGE SCALE GENOMIC DNA]</scope>
    <source>
        <strain evidence="6">ATCC 17616 / 249</strain>
    </source>
</reference>
<keyword evidence="6" id="KW-1185">Reference proteome</keyword>
<dbReference type="GO" id="GO:0006260">
    <property type="term" value="P:DNA replication"/>
    <property type="evidence" value="ECO:0007669"/>
    <property type="project" value="TreeGrafter"/>
</dbReference>
<dbReference type="EMBL" id="AP009386">
    <property type="protein sequence ID" value="BAG45654.1"/>
    <property type="molecule type" value="Genomic_DNA"/>
</dbReference>
<accession>A0A0H3KKV2</accession>
<dbReference type="InterPro" id="IPR003593">
    <property type="entry name" value="AAA+_ATPase"/>
</dbReference>
<evidence type="ECO:0000256" key="2">
    <source>
        <dbReference type="ARBA" id="ARBA00022741"/>
    </source>
</evidence>
<dbReference type="HOGENOM" id="CLU_062999_7_0_4"/>
<sequence length="252" mass="28322">MLHHPTVERLHELRLFGMAAALADQQSQNSIDQLGFEERLGLLVEREASERQSRLLAARLRRAKLRFPDAVPEDINYREPRGLDRALLARLLTGEWIRARQSVILVAPTGLGKSWLACALVNQACRHGFSACYLRMPKFNEEMAIAHGSGGYAKLLSQWAKTDILVMDDLAMAPLSDPARRDLLEVLDDRHGRRSVIVTSQIPVDSWHAAIGDPTLADAILDRLVHNAHRLTLSGESMRKRRNGLTTEDEKE</sequence>
<dbReference type="InterPro" id="IPR047661">
    <property type="entry name" value="IstB"/>
</dbReference>
<dbReference type="KEGG" id="bmj:BMULJ_03794"/>
<dbReference type="InterPro" id="IPR002611">
    <property type="entry name" value="IstB_ATP-bd"/>
</dbReference>
<evidence type="ECO:0000313" key="6">
    <source>
        <dbReference type="Proteomes" id="UP000008815"/>
    </source>
</evidence>
<evidence type="ECO:0000259" key="4">
    <source>
        <dbReference type="SMART" id="SM00382"/>
    </source>
</evidence>
<dbReference type="AlphaFoldDB" id="A0A0H3KKV2"/>
<dbReference type="SUPFAM" id="SSF52540">
    <property type="entry name" value="P-loop containing nucleoside triphosphate hydrolases"/>
    <property type="match status" value="1"/>
</dbReference>
<dbReference type="PANTHER" id="PTHR30050:SF4">
    <property type="entry name" value="ATP-BINDING PROTEIN RV3427C IN INSERTION SEQUENCE-RELATED"/>
    <property type="match status" value="1"/>
</dbReference>
<proteinExistence type="inferred from homology"/>
<dbReference type="RefSeq" id="WP_011881665.1">
    <property type="nucleotide sequence ID" value="NC_010086.1"/>
</dbReference>
<feature type="domain" description="AAA+ ATPase" evidence="4">
    <location>
        <begin position="99"/>
        <end position="232"/>
    </location>
</feature>
<keyword evidence="3" id="KW-0067">ATP-binding</keyword>
<dbReference type="InterPro" id="IPR027417">
    <property type="entry name" value="P-loop_NTPase"/>
</dbReference>
<dbReference type="Pfam" id="PF01695">
    <property type="entry name" value="IstB_IS21"/>
    <property type="match status" value="1"/>
</dbReference>
<dbReference type="InterPro" id="IPR028350">
    <property type="entry name" value="DNAC/IstB-like"/>
</dbReference>
<gene>
    <name evidence="5" type="ordered locus">BMULJ_03794</name>
</gene>
<dbReference type="eggNOG" id="COG1484">
    <property type="taxonomic scope" value="Bacteria"/>
</dbReference>
<keyword evidence="2" id="KW-0547">Nucleotide-binding</keyword>
<dbReference type="CDD" id="cd00009">
    <property type="entry name" value="AAA"/>
    <property type="match status" value="1"/>
</dbReference>
<organism evidence="5 6">
    <name type="scientific">Burkholderia multivorans (strain ATCC 17616 / 249)</name>
    <dbReference type="NCBI Taxonomy" id="395019"/>
    <lineage>
        <taxon>Bacteria</taxon>
        <taxon>Pseudomonadati</taxon>
        <taxon>Pseudomonadota</taxon>
        <taxon>Betaproteobacteria</taxon>
        <taxon>Burkholderiales</taxon>
        <taxon>Burkholderiaceae</taxon>
        <taxon>Burkholderia</taxon>
        <taxon>Burkholderia cepacia complex</taxon>
    </lineage>
</organism>
<dbReference type="Proteomes" id="UP000008815">
    <property type="component" value="Chromosome 2"/>
</dbReference>
<evidence type="ECO:0000313" key="5">
    <source>
        <dbReference type="EMBL" id="BAG45654.1"/>
    </source>
</evidence>